<dbReference type="SUPFAM" id="SSF47413">
    <property type="entry name" value="lambda repressor-like DNA-binding domains"/>
    <property type="match status" value="1"/>
</dbReference>
<dbReference type="GO" id="GO:0003677">
    <property type="term" value="F:DNA binding"/>
    <property type="evidence" value="ECO:0007669"/>
    <property type="project" value="UniProtKB-KW"/>
</dbReference>
<name>A0A1M5NKL4_9HYPH</name>
<dbReference type="GO" id="GO:0005829">
    <property type="term" value="C:cytosol"/>
    <property type="evidence" value="ECO:0007669"/>
    <property type="project" value="TreeGrafter"/>
</dbReference>
<dbReference type="InterPro" id="IPR013096">
    <property type="entry name" value="Cupin_2"/>
</dbReference>
<dbReference type="CDD" id="cd02209">
    <property type="entry name" value="cupin_XRE_C"/>
    <property type="match status" value="1"/>
</dbReference>
<evidence type="ECO:0000313" key="3">
    <source>
        <dbReference type="EMBL" id="SHG89473.1"/>
    </source>
</evidence>
<dbReference type="InterPro" id="IPR010982">
    <property type="entry name" value="Lambda_DNA-bd_dom_sf"/>
</dbReference>
<dbReference type="InterPro" id="IPR001387">
    <property type="entry name" value="Cro/C1-type_HTH"/>
</dbReference>
<dbReference type="EMBL" id="FQUP01000009">
    <property type="protein sequence ID" value="SHG89473.1"/>
    <property type="molecule type" value="Genomic_DNA"/>
</dbReference>
<keyword evidence="1" id="KW-0238">DNA-binding</keyword>
<reference evidence="3 4" key="1">
    <citation type="submission" date="2016-11" db="EMBL/GenBank/DDBJ databases">
        <authorList>
            <person name="Jaros S."/>
            <person name="Januszkiewicz K."/>
            <person name="Wedrychowicz H."/>
        </authorList>
    </citation>
    <scope>NUCLEOTIDE SEQUENCE [LARGE SCALE GENOMIC DNA]</scope>
    <source>
        <strain evidence="3 4">DSM 19436</strain>
    </source>
</reference>
<dbReference type="SMART" id="SM00530">
    <property type="entry name" value="HTH_XRE"/>
    <property type="match status" value="1"/>
</dbReference>
<dbReference type="PANTHER" id="PTHR46797">
    <property type="entry name" value="HTH-TYPE TRANSCRIPTIONAL REGULATOR"/>
    <property type="match status" value="1"/>
</dbReference>
<proteinExistence type="predicted"/>
<accession>A0A1M5NKL4</accession>
<evidence type="ECO:0000259" key="2">
    <source>
        <dbReference type="PROSITE" id="PS50943"/>
    </source>
</evidence>
<dbReference type="PROSITE" id="PS50943">
    <property type="entry name" value="HTH_CROC1"/>
    <property type="match status" value="1"/>
</dbReference>
<evidence type="ECO:0000256" key="1">
    <source>
        <dbReference type="ARBA" id="ARBA00023125"/>
    </source>
</evidence>
<sequence>MTDHMKLGKRIRDARRQRRLTLERVASMTGLSVGFLSQVERNITKPSLASLALIAQSLEMTVSGLLQESDLPISVSRREGRIAYQIKDEAGSYERLSTSFPTQLLSAVKLYLPSALRSKVFSYDGELIVYVLGGTIRYVIEGVIYELQSGDSLHFSTSKPHWVATPSDSTAEILVLSTQQVVDDYHRISQHINVLD</sequence>
<dbReference type="CDD" id="cd00093">
    <property type="entry name" value="HTH_XRE"/>
    <property type="match status" value="1"/>
</dbReference>
<dbReference type="InterPro" id="IPR011051">
    <property type="entry name" value="RmlC_Cupin_sf"/>
</dbReference>
<dbReference type="Pfam" id="PF07883">
    <property type="entry name" value="Cupin_2"/>
    <property type="match status" value="1"/>
</dbReference>
<gene>
    <name evidence="3" type="ORF">SAMN02745157_5015</name>
</gene>
<dbReference type="Gene3D" id="2.60.120.10">
    <property type="entry name" value="Jelly Rolls"/>
    <property type="match status" value="1"/>
</dbReference>
<keyword evidence="4" id="KW-1185">Reference proteome</keyword>
<feature type="domain" description="HTH cro/C1-type" evidence="2">
    <location>
        <begin position="11"/>
        <end position="65"/>
    </location>
</feature>
<dbReference type="InterPro" id="IPR014710">
    <property type="entry name" value="RmlC-like_jellyroll"/>
</dbReference>
<dbReference type="Pfam" id="PF01381">
    <property type="entry name" value="HTH_3"/>
    <property type="match status" value="1"/>
</dbReference>
<evidence type="ECO:0000313" key="4">
    <source>
        <dbReference type="Proteomes" id="UP000184485"/>
    </source>
</evidence>
<dbReference type="InterPro" id="IPR050807">
    <property type="entry name" value="TransReg_Diox_bact_type"/>
</dbReference>
<dbReference type="SUPFAM" id="SSF51182">
    <property type="entry name" value="RmlC-like cupins"/>
    <property type="match status" value="1"/>
</dbReference>
<dbReference type="PANTHER" id="PTHR46797:SF25">
    <property type="entry name" value="TRANSCRIPTIONAL REGULATOR"/>
    <property type="match status" value="1"/>
</dbReference>
<dbReference type="AlphaFoldDB" id="A0A1M5NKL4"/>
<dbReference type="STRING" id="1122133.SAMN02745157_5015"/>
<dbReference type="Proteomes" id="UP000184485">
    <property type="component" value="Unassembled WGS sequence"/>
</dbReference>
<dbReference type="Gene3D" id="1.10.260.40">
    <property type="entry name" value="lambda repressor-like DNA-binding domains"/>
    <property type="match status" value="1"/>
</dbReference>
<dbReference type="GO" id="GO:0003700">
    <property type="term" value="F:DNA-binding transcription factor activity"/>
    <property type="evidence" value="ECO:0007669"/>
    <property type="project" value="TreeGrafter"/>
</dbReference>
<organism evidence="3 4">
    <name type="scientific">Kaistia soli DSM 19436</name>
    <dbReference type="NCBI Taxonomy" id="1122133"/>
    <lineage>
        <taxon>Bacteria</taxon>
        <taxon>Pseudomonadati</taxon>
        <taxon>Pseudomonadota</taxon>
        <taxon>Alphaproteobacteria</taxon>
        <taxon>Hyphomicrobiales</taxon>
        <taxon>Kaistiaceae</taxon>
        <taxon>Kaistia</taxon>
    </lineage>
</organism>
<protein>
    <submittedName>
        <fullName evidence="3">Transcriptional regulator, XRE family with cupin sensor</fullName>
    </submittedName>
</protein>